<reference evidence="13 14" key="1">
    <citation type="submission" date="2018-06" db="EMBL/GenBank/DDBJ databases">
        <title>Extensive metabolic versatility and redundancy in microbially diverse, dynamic hydrothermal sediments.</title>
        <authorList>
            <person name="Dombrowski N."/>
            <person name="Teske A."/>
            <person name="Baker B.J."/>
        </authorList>
    </citation>
    <scope>NUCLEOTIDE SEQUENCE [LARGE SCALE GENOMIC DNA]</scope>
    <source>
        <strain evidence="13">B36_G15</strain>
    </source>
</reference>
<evidence type="ECO:0000313" key="14">
    <source>
        <dbReference type="Proteomes" id="UP000268469"/>
    </source>
</evidence>
<dbReference type="PANTHER" id="PTHR42833">
    <property type="entry name" value="URIDYLATE KINASE"/>
    <property type="match status" value="1"/>
</dbReference>
<feature type="binding site" evidence="11">
    <location>
        <position position="191"/>
    </location>
    <ligand>
        <name>ATP</name>
        <dbReference type="ChEBI" id="CHEBI:30616"/>
    </ligand>
</feature>
<evidence type="ECO:0000313" key="13">
    <source>
        <dbReference type="EMBL" id="RKX69681.1"/>
    </source>
</evidence>
<comment type="similarity">
    <text evidence="3 11">Belongs to the UMP kinase family.</text>
</comment>
<evidence type="ECO:0000256" key="11">
    <source>
        <dbReference type="HAMAP-Rule" id="MF_01220"/>
    </source>
</evidence>
<sequence length="257" mass="27359">MTSRSRSPNLGKTSLSGDLPATSSVSRYKRTIIKLSGELLGSNGVFDAQSIRSIAEQLIDCQGRGYEVGVVLGAGNICRGNELVSLGIDQVDADQMGMLATSINGIALASMIRKLGGRSQIIGSYQIPGVVLGFKRDEAIDALEGGQIIIFTGGTGNPLFTTDTAAVIRAVELGADVVLKGTKVDGVYSDDPMKNPDAHLYDRISFKEAVNQRLKVMDITALAILEQARIPLVVFNGYKKVIKQILSGEKIGTLVYP</sequence>
<comment type="catalytic activity">
    <reaction evidence="10 11">
        <text>UMP + ATP = UDP + ADP</text>
        <dbReference type="Rhea" id="RHEA:24400"/>
        <dbReference type="ChEBI" id="CHEBI:30616"/>
        <dbReference type="ChEBI" id="CHEBI:57865"/>
        <dbReference type="ChEBI" id="CHEBI:58223"/>
        <dbReference type="ChEBI" id="CHEBI:456216"/>
        <dbReference type="EC" id="2.7.4.22"/>
    </reaction>
</comment>
<evidence type="ECO:0000256" key="6">
    <source>
        <dbReference type="ARBA" id="ARBA00022741"/>
    </source>
</evidence>
<dbReference type="Proteomes" id="UP000268469">
    <property type="component" value="Unassembled WGS sequence"/>
</dbReference>
<dbReference type="EMBL" id="QNBE01000071">
    <property type="protein sequence ID" value="RKX69681.1"/>
    <property type="molecule type" value="Genomic_DNA"/>
</dbReference>
<comment type="subcellular location">
    <subcellularLocation>
        <location evidence="1 11">Cytoplasm</location>
    </subcellularLocation>
</comment>
<dbReference type="GO" id="GO:0033862">
    <property type="term" value="F:UMP kinase activity"/>
    <property type="evidence" value="ECO:0007669"/>
    <property type="project" value="UniProtKB-EC"/>
</dbReference>
<evidence type="ECO:0000256" key="7">
    <source>
        <dbReference type="ARBA" id="ARBA00022777"/>
    </source>
</evidence>
<dbReference type="GO" id="GO:0005524">
    <property type="term" value="F:ATP binding"/>
    <property type="evidence" value="ECO:0007669"/>
    <property type="project" value="UniProtKB-KW"/>
</dbReference>
<evidence type="ECO:0000256" key="3">
    <source>
        <dbReference type="ARBA" id="ARBA00007614"/>
    </source>
</evidence>
<evidence type="ECO:0000256" key="5">
    <source>
        <dbReference type="ARBA" id="ARBA00022679"/>
    </source>
</evidence>
<dbReference type="AlphaFoldDB" id="A0A660SI29"/>
<name>A0A660SI29_UNCW3</name>
<keyword evidence="9 11" id="KW-0665">Pyrimidine biosynthesis</keyword>
<feature type="binding site" evidence="11">
    <location>
        <position position="94"/>
    </location>
    <ligand>
        <name>UMP</name>
        <dbReference type="ChEBI" id="CHEBI:57865"/>
    </ligand>
</feature>
<keyword evidence="5 11" id="KW-0808">Transferase</keyword>
<gene>
    <name evidence="11 13" type="primary">pyrH</name>
    <name evidence="13" type="ORF">DRP53_07485</name>
</gene>
<dbReference type="CDD" id="cd04254">
    <property type="entry name" value="AAK_UMPK-PyrH-Ec"/>
    <property type="match status" value="1"/>
</dbReference>
<proteinExistence type="inferred from homology"/>
<dbReference type="InterPro" id="IPR001048">
    <property type="entry name" value="Asp/Glu/Uridylate_kinase"/>
</dbReference>
<organism evidence="13 14">
    <name type="scientific">candidate division WOR-3 bacterium</name>
    <dbReference type="NCBI Taxonomy" id="2052148"/>
    <lineage>
        <taxon>Bacteria</taxon>
        <taxon>Bacteria division WOR-3</taxon>
    </lineage>
</organism>
<keyword evidence="8 11" id="KW-0067">ATP-binding</keyword>
<dbReference type="UniPathway" id="UPA00159">
    <property type="reaction ID" value="UER00275"/>
</dbReference>
<feature type="binding site" evidence="11">
    <location>
        <position position="188"/>
    </location>
    <ligand>
        <name>ATP</name>
        <dbReference type="ChEBI" id="CHEBI:30616"/>
    </ligand>
</feature>
<comment type="caution">
    <text evidence="13">The sequence shown here is derived from an EMBL/GenBank/DDBJ whole genome shotgun (WGS) entry which is preliminary data.</text>
</comment>
<dbReference type="HAMAP" id="MF_01220_B">
    <property type="entry name" value="PyrH_B"/>
    <property type="match status" value="1"/>
</dbReference>
<feature type="binding site" evidence="11">
    <location>
        <position position="182"/>
    </location>
    <ligand>
        <name>ATP</name>
        <dbReference type="ChEBI" id="CHEBI:30616"/>
    </ligand>
</feature>
<dbReference type="InterPro" id="IPR011817">
    <property type="entry name" value="Uridylate_kinase"/>
</dbReference>
<evidence type="ECO:0000256" key="4">
    <source>
        <dbReference type="ARBA" id="ARBA00022490"/>
    </source>
</evidence>
<dbReference type="GO" id="GO:0044210">
    <property type="term" value="P:'de novo' CTP biosynthetic process"/>
    <property type="evidence" value="ECO:0007669"/>
    <property type="project" value="UniProtKB-UniRule"/>
</dbReference>
<feature type="binding site" evidence="11">
    <location>
        <begin position="155"/>
        <end position="162"/>
    </location>
    <ligand>
        <name>UMP</name>
        <dbReference type="ChEBI" id="CHEBI:57865"/>
    </ligand>
</feature>
<comment type="pathway">
    <text evidence="2 11">Pyrimidine metabolism; CTP biosynthesis via de novo pathway; UDP from UMP (UMPK route): step 1/1.</text>
</comment>
<dbReference type="PANTHER" id="PTHR42833:SF4">
    <property type="entry name" value="URIDYLATE KINASE PUMPKIN, CHLOROPLASTIC"/>
    <property type="match status" value="1"/>
</dbReference>
<keyword evidence="6 11" id="KW-0547">Nucleotide-binding</keyword>
<feature type="binding site" evidence="11">
    <location>
        <position position="75"/>
    </location>
    <ligand>
        <name>ATP</name>
        <dbReference type="ChEBI" id="CHEBI:30616"/>
    </ligand>
</feature>
<evidence type="ECO:0000256" key="8">
    <source>
        <dbReference type="ARBA" id="ARBA00022840"/>
    </source>
</evidence>
<dbReference type="PIRSF" id="PIRSF005650">
    <property type="entry name" value="Uridylate_kin"/>
    <property type="match status" value="1"/>
</dbReference>
<keyword evidence="7 11" id="KW-0418">Kinase</keyword>
<evidence type="ECO:0000256" key="10">
    <source>
        <dbReference type="ARBA" id="ARBA00047767"/>
    </source>
</evidence>
<dbReference type="Pfam" id="PF00696">
    <property type="entry name" value="AA_kinase"/>
    <property type="match status" value="1"/>
</dbReference>
<comment type="subunit">
    <text evidence="11">Homohexamer.</text>
</comment>
<comment type="caution">
    <text evidence="11">Lacks conserved residue(s) required for the propagation of feature annotation.</text>
</comment>
<feature type="binding site" evidence="11">
    <location>
        <begin position="34"/>
        <end position="37"/>
    </location>
    <ligand>
        <name>ATP</name>
        <dbReference type="ChEBI" id="CHEBI:30616"/>
    </ligand>
</feature>
<comment type="function">
    <text evidence="11">Catalyzes the reversible phosphorylation of UMP to UDP.</text>
</comment>
<comment type="activity regulation">
    <text evidence="11">Inhibited by UTP.</text>
</comment>
<feature type="binding site" evidence="11">
    <location>
        <position position="79"/>
    </location>
    <ligand>
        <name>ATP</name>
        <dbReference type="ChEBI" id="CHEBI:30616"/>
    </ligand>
</feature>
<dbReference type="Gene3D" id="3.40.1160.10">
    <property type="entry name" value="Acetylglutamate kinase-like"/>
    <property type="match status" value="1"/>
</dbReference>
<dbReference type="GO" id="GO:0005737">
    <property type="term" value="C:cytoplasm"/>
    <property type="evidence" value="ECO:0007669"/>
    <property type="project" value="UniProtKB-SubCell"/>
</dbReference>
<keyword evidence="4 11" id="KW-0963">Cytoplasm</keyword>
<evidence type="ECO:0000256" key="1">
    <source>
        <dbReference type="ARBA" id="ARBA00004496"/>
    </source>
</evidence>
<protein>
    <recommendedName>
        <fullName evidence="11">Uridylate kinase</fullName>
        <shortName evidence="11">UK</shortName>
        <ecNumber evidence="11">2.7.4.22</ecNumber>
    </recommendedName>
    <alternativeName>
        <fullName evidence="11">Uridine monophosphate kinase</fullName>
        <shortName evidence="11">UMP kinase</shortName>
        <shortName evidence="11">UMPK</shortName>
    </alternativeName>
</protein>
<dbReference type="InterPro" id="IPR015963">
    <property type="entry name" value="Uridylate_kinase_bac"/>
</dbReference>
<feature type="domain" description="Aspartate/glutamate/uridylate kinase" evidence="12">
    <location>
        <begin position="29"/>
        <end position="236"/>
    </location>
</feature>
<evidence type="ECO:0000256" key="2">
    <source>
        <dbReference type="ARBA" id="ARBA00004791"/>
    </source>
</evidence>
<dbReference type="SUPFAM" id="SSF53633">
    <property type="entry name" value="Carbamate kinase-like"/>
    <property type="match status" value="1"/>
</dbReference>
<dbReference type="InterPro" id="IPR036393">
    <property type="entry name" value="AceGlu_kinase-like_sf"/>
</dbReference>
<evidence type="ECO:0000259" key="12">
    <source>
        <dbReference type="Pfam" id="PF00696"/>
    </source>
</evidence>
<dbReference type="NCBIfam" id="TIGR02075">
    <property type="entry name" value="pyrH_bact"/>
    <property type="match status" value="1"/>
</dbReference>
<dbReference type="GO" id="GO:0006225">
    <property type="term" value="P:UDP biosynthetic process"/>
    <property type="evidence" value="ECO:0007669"/>
    <property type="project" value="TreeGrafter"/>
</dbReference>
<evidence type="ECO:0000256" key="9">
    <source>
        <dbReference type="ARBA" id="ARBA00022975"/>
    </source>
</evidence>
<accession>A0A660SI29</accession>
<dbReference type="EC" id="2.7.4.22" evidence="11"/>